<dbReference type="FunFam" id="3.20.20.70:FF:000029">
    <property type="entry name" value="L-lactate dehydrogenase"/>
    <property type="match status" value="1"/>
</dbReference>
<dbReference type="PROSITE" id="PS51349">
    <property type="entry name" value="FMN_HYDROXY_ACID_DH_2"/>
    <property type="match status" value="1"/>
</dbReference>
<dbReference type="PANTHER" id="PTHR10578:SF107">
    <property type="entry name" value="2-HYDROXYACID OXIDASE 1"/>
    <property type="match status" value="1"/>
</dbReference>
<evidence type="ECO:0000313" key="10">
    <source>
        <dbReference type="Proteomes" id="UP000553766"/>
    </source>
</evidence>
<dbReference type="PROSITE" id="PS00557">
    <property type="entry name" value="FMN_HYDROXY_ACID_DH_1"/>
    <property type="match status" value="1"/>
</dbReference>
<dbReference type="Gene3D" id="3.20.20.70">
    <property type="entry name" value="Aldolase class I"/>
    <property type="match status" value="1"/>
</dbReference>
<dbReference type="EMBL" id="JACIJS010000011">
    <property type="protein sequence ID" value="MBB5516989.1"/>
    <property type="molecule type" value="Genomic_DNA"/>
</dbReference>
<feature type="binding site" evidence="7">
    <location>
        <position position="172"/>
    </location>
    <ligand>
        <name>glyoxylate</name>
        <dbReference type="ChEBI" id="CHEBI:36655"/>
    </ligand>
</feature>
<proteinExistence type="inferred from homology"/>
<dbReference type="GO" id="GO:0004460">
    <property type="term" value="F:L-lactate dehydrogenase (cytochrome) activity"/>
    <property type="evidence" value="ECO:0007669"/>
    <property type="project" value="UniProtKB-EC"/>
</dbReference>
<accession>A0A840WPM0</accession>
<comment type="caution">
    <text evidence="9">The sequence shown here is derived from an EMBL/GenBank/DDBJ whole genome shotgun (WGS) entry which is preliminary data.</text>
</comment>
<keyword evidence="10" id="KW-1185">Reference proteome</keyword>
<feature type="binding site" evidence="7">
    <location>
        <begin position="85"/>
        <end position="87"/>
    </location>
    <ligand>
        <name>FMN</name>
        <dbReference type="ChEBI" id="CHEBI:58210"/>
    </ligand>
</feature>
<feature type="binding site" evidence="7">
    <location>
        <begin position="313"/>
        <end position="317"/>
    </location>
    <ligand>
        <name>FMN</name>
        <dbReference type="ChEBI" id="CHEBI:58210"/>
    </ligand>
</feature>
<dbReference type="CDD" id="cd02809">
    <property type="entry name" value="alpha_hydroxyacid_oxid_FMN"/>
    <property type="match status" value="1"/>
</dbReference>
<dbReference type="RefSeq" id="WP_184012949.1">
    <property type="nucleotide sequence ID" value="NZ_JACIJS010000011.1"/>
</dbReference>
<evidence type="ECO:0000256" key="5">
    <source>
        <dbReference type="ARBA" id="ARBA00024042"/>
    </source>
</evidence>
<comment type="cofactor">
    <cofactor evidence="1">
        <name>FMN</name>
        <dbReference type="ChEBI" id="CHEBI:58210"/>
    </cofactor>
</comment>
<feature type="binding site" evidence="7">
    <location>
        <position position="282"/>
    </location>
    <ligand>
        <name>glyoxylate</name>
        <dbReference type="ChEBI" id="CHEBI:36655"/>
    </ligand>
</feature>
<feature type="binding site" evidence="7">
    <location>
        <position position="280"/>
    </location>
    <ligand>
        <name>FMN</name>
        <dbReference type="ChEBI" id="CHEBI:58210"/>
    </ligand>
</feature>
<gene>
    <name evidence="9" type="ORF">FHS89_003033</name>
</gene>
<dbReference type="Pfam" id="PF01070">
    <property type="entry name" value="FMN_dh"/>
    <property type="match status" value="1"/>
</dbReference>
<dbReference type="PANTHER" id="PTHR10578">
    <property type="entry name" value="S -2-HYDROXY-ACID OXIDASE-RELATED"/>
    <property type="match status" value="1"/>
</dbReference>
<protein>
    <submittedName>
        <fullName evidence="9">L-lactate dehydrogenase (Cytochrome)</fullName>
        <ecNumber evidence="9">1.1.2.3</ecNumber>
    </submittedName>
</protein>
<evidence type="ECO:0000256" key="3">
    <source>
        <dbReference type="ARBA" id="ARBA00022643"/>
    </source>
</evidence>
<evidence type="ECO:0000256" key="6">
    <source>
        <dbReference type="PIRSR" id="PIRSR000138-1"/>
    </source>
</evidence>
<feature type="binding site" evidence="7">
    <location>
        <position position="163"/>
    </location>
    <ligand>
        <name>FMN</name>
        <dbReference type="ChEBI" id="CHEBI:58210"/>
    </ligand>
</feature>
<feature type="binding site" evidence="7">
    <location>
        <position position="135"/>
    </location>
    <ligand>
        <name>FMN</name>
        <dbReference type="ChEBI" id="CHEBI:58210"/>
    </ligand>
</feature>
<evidence type="ECO:0000256" key="4">
    <source>
        <dbReference type="ARBA" id="ARBA00023002"/>
    </source>
</evidence>
<dbReference type="InterPro" id="IPR000262">
    <property type="entry name" value="FMN-dep_DH"/>
</dbReference>
<dbReference type="AlphaFoldDB" id="A0A840WPM0"/>
<dbReference type="InterPro" id="IPR008259">
    <property type="entry name" value="FMN_hydac_DH_AS"/>
</dbReference>
<comment type="similarity">
    <text evidence="5">Belongs to the FMN-dependent alpha-hydroxy acid dehydrogenase family.</text>
</comment>
<reference evidence="9 10" key="1">
    <citation type="submission" date="2020-08" db="EMBL/GenBank/DDBJ databases">
        <title>Genomic Encyclopedia of Type Strains, Phase IV (KMG-IV): sequencing the most valuable type-strain genomes for metagenomic binning, comparative biology and taxonomic classification.</title>
        <authorList>
            <person name="Goeker M."/>
        </authorList>
    </citation>
    <scope>NUCLEOTIDE SEQUENCE [LARGE SCALE GENOMIC DNA]</scope>
    <source>
        <strain evidence="9 10">DSM 103377</strain>
    </source>
</reference>
<feature type="binding site" evidence="7">
    <location>
        <position position="285"/>
    </location>
    <ligand>
        <name>glyoxylate</name>
        <dbReference type="ChEBI" id="CHEBI:36655"/>
    </ligand>
</feature>
<dbReference type="InterPro" id="IPR012133">
    <property type="entry name" value="Alpha-hydoxy_acid_DH_FMN"/>
</dbReference>
<keyword evidence="4 9" id="KW-0560">Oxidoreductase</keyword>
<evidence type="ECO:0000256" key="7">
    <source>
        <dbReference type="PIRSR" id="PIRSR000138-2"/>
    </source>
</evidence>
<keyword evidence="2 7" id="KW-0285">Flavoprotein</keyword>
<evidence type="ECO:0000256" key="2">
    <source>
        <dbReference type="ARBA" id="ARBA00022630"/>
    </source>
</evidence>
<feature type="binding site" evidence="7">
    <location>
        <position position="32"/>
    </location>
    <ligand>
        <name>glyoxylate</name>
        <dbReference type="ChEBI" id="CHEBI:36655"/>
    </ligand>
</feature>
<evidence type="ECO:0000259" key="8">
    <source>
        <dbReference type="PROSITE" id="PS51349"/>
    </source>
</evidence>
<keyword evidence="3 7" id="KW-0288">FMN</keyword>
<evidence type="ECO:0000313" key="9">
    <source>
        <dbReference type="EMBL" id="MBB5516989.1"/>
    </source>
</evidence>
<dbReference type="GO" id="GO:0010181">
    <property type="term" value="F:FMN binding"/>
    <property type="evidence" value="ECO:0007669"/>
    <property type="project" value="InterPro"/>
</dbReference>
<feature type="binding site" evidence="7">
    <location>
        <position position="114"/>
    </location>
    <ligand>
        <name>FMN</name>
        <dbReference type="ChEBI" id="CHEBI:58210"/>
    </ligand>
</feature>
<feature type="domain" description="FMN hydroxy acid dehydrogenase" evidence="8">
    <location>
        <begin position="6"/>
        <end position="383"/>
    </location>
</feature>
<dbReference type="SUPFAM" id="SSF51395">
    <property type="entry name" value="FMN-linked oxidoreductases"/>
    <property type="match status" value="1"/>
</dbReference>
<evidence type="ECO:0000256" key="1">
    <source>
        <dbReference type="ARBA" id="ARBA00001917"/>
    </source>
</evidence>
<feature type="active site" description="Proton acceptor" evidence="6">
    <location>
        <position position="282"/>
    </location>
</feature>
<dbReference type="Proteomes" id="UP000553766">
    <property type="component" value="Unassembled WGS sequence"/>
</dbReference>
<dbReference type="EC" id="1.1.2.3" evidence="9"/>
<dbReference type="InterPro" id="IPR037396">
    <property type="entry name" value="FMN_HAD"/>
</dbReference>
<feature type="binding site" evidence="7">
    <location>
        <begin position="336"/>
        <end position="337"/>
    </location>
    <ligand>
        <name>FMN</name>
        <dbReference type="ChEBI" id="CHEBI:58210"/>
    </ligand>
</feature>
<feature type="binding site" evidence="7">
    <location>
        <position position="137"/>
    </location>
    <ligand>
        <name>glyoxylate</name>
        <dbReference type="ChEBI" id="CHEBI:36655"/>
    </ligand>
</feature>
<dbReference type="PIRSF" id="PIRSF000138">
    <property type="entry name" value="Al-hdrx_acd_dh"/>
    <property type="match status" value="1"/>
</dbReference>
<organism evidence="9 10">
    <name type="scientific">Rubricella aquisinus</name>
    <dbReference type="NCBI Taxonomy" id="2028108"/>
    <lineage>
        <taxon>Bacteria</taxon>
        <taxon>Pseudomonadati</taxon>
        <taxon>Pseudomonadota</taxon>
        <taxon>Alphaproteobacteria</taxon>
        <taxon>Rhodobacterales</taxon>
        <taxon>Paracoccaceae</taxon>
        <taxon>Rubricella</taxon>
    </lineage>
</organism>
<feature type="binding site" evidence="7">
    <location>
        <position position="258"/>
    </location>
    <ligand>
        <name>FMN</name>
        <dbReference type="ChEBI" id="CHEBI:58210"/>
    </ligand>
</feature>
<sequence>MKSITRLEDRYPAIEDLARRAKRRIPHFAWEYLDSGTGRDEAMDLNAAALAKVRLRPEFLKGDQTPDTSVTLMGQDYALPIGMAPVGMTGLMWPGAEIMLAKAAAKAGIPYCLSTVAAASIEEVGPHHGGLGWFQLYPPRDEGLRRDVLARARDAGFKTLVLTVDIPAPSRRERQRRAGLSIQAGVSKQMLSHIALRPAWALATAQSGKATLATVAQYTKAKDLETVRKFFVEHWTCNPDWAYVEWLRREWGGNLVVKGILSPDDAEACATRGVDGIWVSNHGGRQFDAAPAAIDVLPQIVERVAGRSAVIFDSGIRSGLDVARAIACGAEFTFAGRAFLYGAAALQQDGAHLAAHILAEDLRNAMKQAGAETLADLPRSRMS</sequence>
<dbReference type="InterPro" id="IPR013785">
    <property type="entry name" value="Aldolase_TIM"/>
</dbReference>
<name>A0A840WPM0_9RHOB</name>